<accession>A0ABS1VHZ3</accession>
<proteinExistence type="predicted"/>
<dbReference type="RefSeq" id="WP_202990655.1">
    <property type="nucleotide sequence ID" value="NZ_JAENHO010000002.1"/>
</dbReference>
<protein>
    <submittedName>
        <fullName evidence="1">Uncharacterized protein</fullName>
    </submittedName>
</protein>
<evidence type="ECO:0000313" key="2">
    <source>
        <dbReference type="Proteomes" id="UP000598996"/>
    </source>
</evidence>
<gene>
    <name evidence="1" type="ORF">JKJ07_08435</name>
</gene>
<organism evidence="1 2">
    <name type="scientific">Paractinoplanes lichenicola</name>
    <dbReference type="NCBI Taxonomy" id="2802976"/>
    <lineage>
        <taxon>Bacteria</taxon>
        <taxon>Bacillati</taxon>
        <taxon>Actinomycetota</taxon>
        <taxon>Actinomycetes</taxon>
        <taxon>Micromonosporales</taxon>
        <taxon>Micromonosporaceae</taxon>
        <taxon>Paractinoplanes</taxon>
    </lineage>
</organism>
<dbReference type="Proteomes" id="UP000598996">
    <property type="component" value="Unassembled WGS sequence"/>
</dbReference>
<sequence length="192" mass="21358">MVTVLLDEPRVFLSYGSASLVCGAEPDEFDLDAPWADESNGLCGATVPGYLQLQVGTHTGWVPFRLELHDTEPTLDPMWEEVVEVACTALSQEASLTGLMGDSHEFAMPRGDYRVRYCVRGFEEEQRQDEQAAADELEQQARERWGDRVPNERLRRTLEFGVGLALDAIRPLLDHARTGPATSHQSAGATRR</sequence>
<reference evidence="1 2" key="1">
    <citation type="submission" date="2021-01" db="EMBL/GenBank/DDBJ databases">
        <title>Actinoplanes sp. nov. LDG1-01 isolated from lichen.</title>
        <authorList>
            <person name="Saeng-In P."/>
            <person name="Phongsopitanun W."/>
            <person name="Kanchanasin P."/>
            <person name="Yuki M."/>
            <person name="Kudo T."/>
            <person name="Ohkuma M."/>
            <person name="Tanasupawat S."/>
        </authorList>
    </citation>
    <scope>NUCLEOTIDE SEQUENCE [LARGE SCALE GENOMIC DNA]</scope>
    <source>
        <strain evidence="1 2">LDG1-01</strain>
    </source>
</reference>
<dbReference type="EMBL" id="JAENHO010000002">
    <property type="protein sequence ID" value="MBL7254335.1"/>
    <property type="molecule type" value="Genomic_DNA"/>
</dbReference>
<name>A0ABS1VHZ3_9ACTN</name>
<comment type="caution">
    <text evidence="1">The sequence shown here is derived from an EMBL/GenBank/DDBJ whole genome shotgun (WGS) entry which is preliminary data.</text>
</comment>
<dbReference type="SUPFAM" id="SSF47240">
    <property type="entry name" value="Ferritin-like"/>
    <property type="match status" value="1"/>
</dbReference>
<keyword evidence="2" id="KW-1185">Reference proteome</keyword>
<evidence type="ECO:0000313" key="1">
    <source>
        <dbReference type="EMBL" id="MBL7254335.1"/>
    </source>
</evidence>
<dbReference type="InterPro" id="IPR009078">
    <property type="entry name" value="Ferritin-like_SF"/>
</dbReference>